<keyword evidence="6" id="KW-1185">Reference proteome</keyword>
<dbReference type="Pfam" id="PF08799">
    <property type="entry name" value="PRP4"/>
    <property type="match status" value="1"/>
</dbReference>
<dbReference type="PROSITE" id="PS00678">
    <property type="entry name" value="WD_REPEATS_1"/>
    <property type="match status" value="3"/>
</dbReference>
<dbReference type="EMBL" id="KB206860">
    <property type="protein sequence ID" value="ELP87538.1"/>
    <property type="molecule type" value="Genomic_DNA"/>
</dbReference>
<evidence type="ECO:0000313" key="5">
    <source>
        <dbReference type="EMBL" id="ELP87538.1"/>
    </source>
</evidence>
<name>A0A0A1U495_ENTIV</name>
<evidence type="ECO:0000259" key="4">
    <source>
        <dbReference type="SMART" id="SM00500"/>
    </source>
</evidence>
<evidence type="ECO:0000313" key="6">
    <source>
        <dbReference type="Proteomes" id="UP000014680"/>
    </source>
</evidence>
<dbReference type="InterPro" id="IPR014906">
    <property type="entry name" value="PRP4-like"/>
</dbReference>
<dbReference type="SUPFAM" id="SSF158230">
    <property type="entry name" value="PRP4-like"/>
    <property type="match status" value="1"/>
</dbReference>
<dbReference type="VEuPathDB" id="AmoebaDB:EIN_098650"/>
<gene>
    <name evidence="5" type="ORF">EIN_098650</name>
</gene>
<dbReference type="PANTHER" id="PTHR19846">
    <property type="entry name" value="WD40 REPEAT PROTEIN"/>
    <property type="match status" value="1"/>
</dbReference>
<dbReference type="SMART" id="SM00500">
    <property type="entry name" value="SFM"/>
    <property type="match status" value="1"/>
</dbReference>
<dbReference type="InterPro" id="IPR015943">
    <property type="entry name" value="WD40/YVTN_repeat-like_dom_sf"/>
</dbReference>
<organism evidence="5 6">
    <name type="scientific">Entamoeba invadens IP1</name>
    <dbReference type="NCBI Taxonomy" id="370355"/>
    <lineage>
        <taxon>Eukaryota</taxon>
        <taxon>Amoebozoa</taxon>
        <taxon>Evosea</taxon>
        <taxon>Archamoebae</taxon>
        <taxon>Mastigamoebida</taxon>
        <taxon>Entamoebidae</taxon>
        <taxon>Entamoeba</taxon>
    </lineage>
</organism>
<keyword evidence="5" id="KW-0687">Ribonucleoprotein</keyword>
<evidence type="ECO:0000256" key="2">
    <source>
        <dbReference type="ARBA" id="ARBA00022737"/>
    </source>
</evidence>
<sequence length="441" mass="50411">MEDIAKSDEYAEKIRKLEEKWKFRKIPLPTDDRLIMLRLREIGEPIKLFSESFEDRRERLRNSLTKVGSDQGFPQCAFQVKKDEERKTELHYTEGCEELLEVRRWILVDSILRASNRHTELKQKYCLDNPKEQLGVDFGHVNNKYKEKYRVVSSFVADDLRVLKCDARGSDVITGGGDGHVRLFDVENGQLKKDFATPSQIYSLQYSPDIESPIEVVSGGQDGCIRIFMKNTGEPLILKAHEDRVNSLNFHPSGRFLLSASHDSLIKMWDLEIGACVLTQTGHVKPVRSVVWQQDGGVCVSGGDDKYISMWDIRSGKRVLKFEGHSGSVTSLDWHCDGMVLASSSEDNTVKLWDVRMKKCGFTIPAHNNIVMATKFKSDGNYLLTSCFDHSVKLFDVRNWEWKEVERFEAHSKAVTDIAWINNGFVSCGLDKTLKVYLNTD</sequence>
<feature type="repeat" description="WD" evidence="3">
    <location>
        <begin position="280"/>
        <end position="321"/>
    </location>
</feature>
<feature type="repeat" description="WD" evidence="3">
    <location>
        <begin position="364"/>
        <end position="399"/>
    </location>
</feature>
<accession>A0A0A1U495</accession>
<dbReference type="Gene3D" id="4.10.280.110">
    <property type="entry name" value="Pre-mRNA processing factor 4 domain"/>
    <property type="match status" value="1"/>
</dbReference>
<dbReference type="InterPro" id="IPR020472">
    <property type="entry name" value="WD40_PAC1"/>
</dbReference>
<dbReference type="PROSITE" id="PS50082">
    <property type="entry name" value="WD_REPEATS_2"/>
    <property type="match status" value="4"/>
</dbReference>
<keyword evidence="2" id="KW-0677">Repeat</keyword>
<proteinExistence type="predicted"/>
<dbReference type="PRINTS" id="PR00320">
    <property type="entry name" value="GPROTEINBRPT"/>
</dbReference>
<keyword evidence="1 3" id="KW-0853">WD repeat</keyword>
<dbReference type="GO" id="GO:0030621">
    <property type="term" value="F:U4 snRNA binding"/>
    <property type="evidence" value="ECO:0007669"/>
    <property type="project" value="TreeGrafter"/>
</dbReference>
<dbReference type="RefSeq" id="XP_004254309.1">
    <property type="nucleotide sequence ID" value="XM_004254261.1"/>
</dbReference>
<dbReference type="KEGG" id="eiv:EIN_098650"/>
<feature type="repeat" description="WD" evidence="3">
    <location>
        <begin position="238"/>
        <end position="279"/>
    </location>
</feature>
<dbReference type="Gene3D" id="2.130.10.10">
    <property type="entry name" value="YVTN repeat-like/Quinoprotein amine dehydrogenase"/>
    <property type="match status" value="2"/>
</dbReference>
<protein>
    <submittedName>
        <fullName evidence="5">U4/U6 small nuclear ribonucleoprotein Prp4, putative</fullName>
    </submittedName>
</protein>
<dbReference type="GeneID" id="14886328"/>
<dbReference type="InterPro" id="IPR001680">
    <property type="entry name" value="WD40_rpt"/>
</dbReference>
<dbReference type="GO" id="GO:0046540">
    <property type="term" value="C:U4/U6 x U5 tri-snRNP complex"/>
    <property type="evidence" value="ECO:0007669"/>
    <property type="project" value="TreeGrafter"/>
</dbReference>
<feature type="repeat" description="WD" evidence="3">
    <location>
        <begin position="322"/>
        <end position="356"/>
    </location>
</feature>
<dbReference type="AlphaFoldDB" id="A0A0A1U495"/>
<evidence type="ECO:0000256" key="3">
    <source>
        <dbReference type="PROSITE-ProRule" id="PRU00221"/>
    </source>
</evidence>
<dbReference type="GO" id="GO:0017070">
    <property type="term" value="F:U6 snRNA binding"/>
    <property type="evidence" value="ECO:0007669"/>
    <property type="project" value="TreeGrafter"/>
</dbReference>
<dbReference type="InterPro" id="IPR036322">
    <property type="entry name" value="WD40_repeat_dom_sf"/>
</dbReference>
<dbReference type="GO" id="GO:0000398">
    <property type="term" value="P:mRNA splicing, via spliceosome"/>
    <property type="evidence" value="ECO:0007669"/>
    <property type="project" value="TreeGrafter"/>
</dbReference>
<dbReference type="PANTHER" id="PTHR19846:SF0">
    <property type="entry name" value="PRE-MRNA PROCESSING FACTOR 4"/>
    <property type="match status" value="1"/>
</dbReference>
<dbReference type="OrthoDB" id="540662at2759"/>
<dbReference type="InterPro" id="IPR019775">
    <property type="entry name" value="WD40_repeat_CS"/>
</dbReference>
<evidence type="ECO:0000256" key="1">
    <source>
        <dbReference type="ARBA" id="ARBA00022574"/>
    </source>
</evidence>
<dbReference type="Pfam" id="PF00400">
    <property type="entry name" value="WD40"/>
    <property type="match status" value="5"/>
</dbReference>
<dbReference type="InterPro" id="IPR036285">
    <property type="entry name" value="PRP4-like_sf"/>
</dbReference>
<dbReference type="SUPFAM" id="SSF50978">
    <property type="entry name" value="WD40 repeat-like"/>
    <property type="match status" value="1"/>
</dbReference>
<reference evidence="5 6" key="1">
    <citation type="submission" date="2012-10" db="EMBL/GenBank/DDBJ databases">
        <authorList>
            <person name="Zafar N."/>
            <person name="Inman J."/>
            <person name="Hall N."/>
            <person name="Lorenzi H."/>
            <person name="Caler E."/>
        </authorList>
    </citation>
    <scope>NUCLEOTIDE SEQUENCE [LARGE SCALE GENOMIC DNA]</scope>
    <source>
        <strain evidence="5 6">IP1</strain>
    </source>
</reference>
<dbReference type="OMA" id="ARIDIAM"/>
<dbReference type="PROSITE" id="PS50294">
    <property type="entry name" value="WD_REPEATS_REGION"/>
    <property type="match status" value="4"/>
</dbReference>
<dbReference type="CDD" id="cd00200">
    <property type="entry name" value="WD40"/>
    <property type="match status" value="1"/>
</dbReference>
<feature type="domain" description="Pre-mRNA processing factor 4 (PRP4)-like" evidence="4">
    <location>
        <begin position="30"/>
        <end position="86"/>
    </location>
</feature>
<dbReference type="Proteomes" id="UP000014680">
    <property type="component" value="Unassembled WGS sequence"/>
</dbReference>
<dbReference type="SMART" id="SM00320">
    <property type="entry name" value="WD40"/>
    <property type="match status" value="7"/>
</dbReference>